<dbReference type="SUPFAM" id="SSF46626">
    <property type="entry name" value="Cytochrome c"/>
    <property type="match status" value="1"/>
</dbReference>
<gene>
    <name evidence="2" type="ORF">AACH10_20880</name>
</gene>
<protein>
    <recommendedName>
        <fullName evidence="4">Cytochrome c domain-containing protein</fullName>
    </recommendedName>
</protein>
<keyword evidence="3" id="KW-1185">Reference proteome</keyword>
<sequence length="512" mass="55155">MSATHRLAPSLRRTVIRAAAAIAGLALLAGASALSPALTGAAAQWWAPGSGQTLPERLEADTPTGRITTLSLAGPIDTRNHPFFTPLGRNGRACVSCHQPADGMSLSVASIRARWQATQGRDPLFAPIDGANCPHLPTGQAASHSLLLDKGLFRIFRPWPPLAPDGQRITPEFSIEVVRDPTGCNTHPQHGLSSAQPQISVYRRPRPVANLKYATATGFDFEPKTGLPLMLDPVSGQPSSGNLMADGRALTLQAQAMDAMRWHLQVQGAPSPDVVAQLVAFETVLFSAASQHRGAGALDADGAQGGPDFLARALAGALQSTASNPSWDEEFKVWKQRPAANPQQQALRESILRGVEVYSRRTFLIQDSAGLNNIPLGNPVRDGCSLCHNMLRSGLDVAPGQIDLGTTNMPHADGAPELPMFKLTCRPDAKPHPYLGRVVYTQDPGFALSTGRCRDIGKITMQQLRGLSARAPYFSNGSARNIRDIVDYYDRRYRIGYTEQEKQDLTHLLEAL</sequence>
<dbReference type="Proteomes" id="UP001365405">
    <property type="component" value="Unassembled WGS sequence"/>
</dbReference>
<dbReference type="Gene3D" id="1.10.760.10">
    <property type="entry name" value="Cytochrome c-like domain"/>
    <property type="match status" value="1"/>
</dbReference>
<dbReference type="InterPro" id="IPR006311">
    <property type="entry name" value="TAT_signal"/>
</dbReference>
<keyword evidence="1" id="KW-0732">Signal</keyword>
<dbReference type="EMBL" id="JBBUTH010000010">
    <property type="protein sequence ID" value="MEK8052718.1"/>
    <property type="molecule type" value="Genomic_DNA"/>
</dbReference>
<evidence type="ECO:0000256" key="1">
    <source>
        <dbReference type="SAM" id="SignalP"/>
    </source>
</evidence>
<accession>A0ABU9CLL6</accession>
<dbReference type="PROSITE" id="PS51318">
    <property type="entry name" value="TAT"/>
    <property type="match status" value="1"/>
</dbReference>
<proteinExistence type="predicted"/>
<reference evidence="2 3" key="1">
    <citation type="submission" date="2024-04" db="EMBL/GenBank/DDBJ databases">
        <title>Novel species of the genus Ideonella isolated from streams.</title>
        <authorList>
            <person name="Lu H."/>
        </authorList>
    </citation>
    <scope>NUCLEOTIDE SEQUENCE [LARGE SCALE GENOMIC DNA]</scope>
    <source>
        <strain evidence="2 3">DXS22W</strain>
    </source>
</reference>
<organism evidence="2 3">
    <name type="scientific">Pseudaquabacterium inlustre</name>
    <dbReference type="NCBI Taxonomy" id="2984192"/>
    <lineage>
        <taxon>Bacteria</taxon>
        <taxon>Pseudomonadati</taxon>
        <taxon>Pseudomonadota</taxon>
        <taxon>Betaproteobacteria</taxon>
        <taxon>Burkholderiales</taxon>
        <taxon>Sphaerotilaceae</taxon>
        <taxon>Pseudaquabacterium</taxon>
    </lineage>
</organism>
<name>A0ABU9CLL6_9BURK</name>
<feature type="chain" id="PRO_5045215933" description="Cytochrome c domain-containing protein" evidence="1">
    <location>
        <begin position="34"/>
        <end position="512"/>
    </location>
</feature>
<evidence type="ECO:0008006" key="4">
    <source>
        <dbReference type="Google" id="ProtNLM"/>
    </source>
</evidence>
<dbReference type="InterPro" id="IPR036909">
    <property type="entry name" value="Cyt_c-like_dom_sf"/>
</dbReference>
<feature type="signal peptide" evidence="1">
    <location>
        <begin position="1"/>
        <end position="33"/>
    </location>
</feature>
<dbReference type="RefSeq" id="WP_341412440.1">
    <property type="nucleotide sequence ID" value="NZ_JBBUTH010000010.1"/>
</dbReference>
<evidence type="ECO:0000313" key="2">
    <source>
        <dbReference type="EMBL" id="MEK8052718.1"/>
    </source>
</evidence>
<evidence type="ECO:0000313" key="3">
    <source>
        <dbReference type="Proteomes" id="UP001365405"/>
    </source>
</evidence>
<comment type="caution">
    <text evidence="2">The sequence shown here is derived from an EMBL/GenBank/DDBJ whole genome shotgun (WGS) entry which is preliminary data.</text>
</comment>